<dbReference type="InterPro" id="IPR016181">
    <property type="entry name" value="Acyl_CoA_acyltransferase"/>
</dbReference>
<dbReference type="AlphaFoldDB" id="A0A4R2KUT2"/>
<evidence type="ECO:0000313" key="4">
    <source>
        <dbReference type="Proteomes" id="UP000295142"/>
    </source>
</evidence>
<reference evidence="3 4" key="1">
    <citation type="submission" date="2019-03" db="EMBL/GenBank/DDBJ databases">
        <title>Genomic Encyclopedia of Type Strains, Phase IV (KMG-IV): sequencing the most valuable type-strain genomes for metagenomic binning, comparative biology and taxonomic classification.</title>
        <authorList>
            <person name="Goeker M."/>
        </authorList>
    </citation>
    <scope>NUCLEOTIDE SEQUENCE [LARGE SCALE GENOMIC DNA]</scope>
    <source>
        <strain evidence="3 4">DSM 4868</strain>
    </source>
</reference>
<dbReference type="Pfam" id="PF13302">
    <property type="entry name" value="Acetyltransf_3"/>
    <property type="match status" value="1"/>
</dbReference>
<dbReference type="PANTHER" id="PTHR43441:SF2">
    <property type="entry name" value="FAMILY ACETYLTRANSFERASE, PUTATIVE (AFU_ORTHOLOGUE AFUA_7G00850)-RELATED"/>
    <property type="match status" value="1"/>
</dbReference>
<name>A0A4R2KUT2_9RHOB</name>
<dbReference type="InterPro" id="IPR051908">
    <property type="entry name" value="Ribosomal_N-acetyltransferase"/>
</dbReference>
<dbReference type="InterPro" id="IPR000182">
    <property type="entry name" value="GNAT_dom"/>
</dbReference>
<evidence type="ECO:0000256" key="1">
    <source>
        <dbReference type="SAM" id="MobiDB-lite"/>
    </source>
</evidence>
<accession>A0A4R2KUT2</accession>
<organism evidence="3 4">
    <name type="scientific">Rhodovulum euryhalinum</name>
    <dbReference type="NCBI Taxonomy" id="35805"/>
    <lineage>
        <taxon>Bacteria</taxon>
        <taxon>Pseudomonadati</taxon>
        <taxon>Pseudomonadota</taxon>
        <taxon>Alphaproteobacteria</taxon>
        <taxon>Rhodobacterales</taxon>
        <taxon>Paracoccaceae</taxon>
        <taxon>Rhodovulum</taxon>
    </lineage>
</organism>
<dbReference type="Proteomes" id="UP000295142">
    <property type="component" value="Unassembled WGS sequence"/>
</dbReference>
<dbReference type="EMBL" id="SLWW01000001">
    <property type="protein sequence ID" value="TCO73948.1"/>
    <property type="molecule type" value="Genomic_DNA"/>
</dbReference>
<protein>
    <submittedName>
        <fullName evidence="3">RimJ/RimL family protein N-acetyltransferase</fullName>
    </submittedName>
</protein>
<gene>
    <name evidence="3" type="ORF">EV655_101104</name>
</gene>
<evidence type="ECO:0000259" key="2">
    <source>
        <dbReference type="PROSITE" id="PS51186"/>
    </source>
</evidence>
<dbReference type="OrthoDB" id="5295305at2"/>
<keyword evidence="3" id="KW-0808">Transferase</keyword>
<dbReference type="SUPFAM" id="SSF55729">
    <property type="entry name" value="Acyl-CoA N-acyltransferases (Nat)"/>
    <property type="match status" value="1"/>
</dbReference>
<dbReference type="RefSeq" id="WP_132540171.1">
    <property type="nucleotide sequence ID" value="NZ_SLWW01000001.1"/>
</dbReference>
<comment type="caution">
    <text evidence="3">The sequence shown here is derived from an EMBL/GenBank/DDBJ whole genome shotgun (WGS) entry which is preliminary data.</text>
</comment>
<keyword evidence="4" id="KW-1185">Reference proteome</keyword>
<feature type="region of interest" description="Disordered" evidence="1">
    <location>
        <begin position="1"/>
        <end position="23"/>
    </location>
</feature>
<dbReference type="Gene3D" id="3.40.630.30">
    <property type="match status" value="1"/>
</dbReference>
<sequence>MTDDLPLGAALPDWTPPPRPPRAPMDGRYALLEPLDASRHAADLHAAFAPDPAIWTYLPYGPFPSEAAYRGWIEDKAPGADPLFFAVRSTATGRVAGVLSYLRIAPEAGSIEIGHVCLAPALQRTAAATEAVTLMIGRAFDAGYRRVEWKCNALNLASRRAAERLGFSYEGLFRQAGVVKGRNRDTAWFAAIDSDWPTLRAAYARWLDPANFSADGRQLAALSDLTRPLLAARDPVLAPGACAAPRQGG</sequence>
<proteinExistence type="predicted"/>
<feature type="compositionally biased region" description="Pro residues" evidence="1">
    <location>
        <begin position="14"/>
        <end position="23"/>
    </location>
</feature>
<feature type="domain" description="N-acetyltransferase" evidence="2">
    <location>
        <begin position="42"/>
        <end position="185"/>
    </location>
</feature>
<dbReference type="GO" id="GO:1990189">
    <property type="term" value="F:protein N-terminal-serine acetyltransferase activity"/>
    <property type="evidence" value="ECO:0007669"/>
    <property type="project" value="TreeGrafter"/>
</dbReference>
<dbReference type="GO" id="GO:0005737">
    <property type="term" value="C:cytoplasm"/>
    <property type="evidence" value="ECO:0007669"/>
    <property type="project" value="TreeGrafter"/>
</dbReference>
<dbReference type="GO" id="GO:0008999">
    <property type="term" value="F:protein-N-terminal-alanine acetyltransferase activity"/>
    <property type="evidence" value="ECO:0007669"/>
    <property type="project" value="TreeGrafter"/>
</dbReference>
<evidence type="ECO:0000313" key="3">
    <source>
        <dbReference type="EMBL" id="TCO73948.1"/>
    </source>
</evidence>
<dbReference type="FunFam" id="3.40.630.30:FF:000047">
    <property type="entry name" value="Acetyltransferase, GNAT family"/>
    <property type="match status" value="1"/>
</dbReference>
<dbReference type="PROSITE" id="PS51186">
    <property type="entry name" value="GNAT"/>
    <property type="match status" value="1"/>
</dbReference>
<dbReference type="PANTHER" id="PTHR43441">
    <property type="entry name" value="RIBOSOMAL-PROTEIN-SERINE ACETYLTRANSFERASE"/>
    <property type="match status" value="1"/>
</dbReference>